<accession>A0A084H2M2</accession>
<proteinExistence type="predicted"/>
<keyword evidence="1" id="KW-0812">Transmembrane</keyword>
<evidence type="ECO:0000313" key="3">
    <source>
        <dbReference type="EMBL" id="KEZ53834.1"/>
    </source>
</evidence>
<dbReference type="STRING" id="246786.GS18_0202455"/>
<protein>
    <submittedName>
        <fullName evidence="3">Membrane protein</fullName>
    </submittedName>
</protein>
<feature type="transmembrane region" description="Helical" evidence="1">
    <location>
        <begin position="42"/>
        <end position="62"/>
    </location>
</feature>
<dbReference type="Pfam" id="PF25842">
    <property type="entry name" value="NfeD_TM"/>
    <property type="match status" value="1"/>
</dbReference>
<evidence type="ECO:0000259" key="2">
    <source>
        <dbReference type="Pfam" id="PF25842"/>
    </source>
</evidence>
<gene>
    <name evidence="3" type="ORF">GS18_0202455</name>
</gene>
<dbReference type="EMBL" id="JNVC02000001">
    <property type="protein sequence ID" value="KEZ53834.1"/>
    <property type="molecule type" value="Genomic_DNA"/>
</dbReference>
<organism evidence="3 4">
    <name type="scientific">Metabacillus indicus</name>
    <name type="common">Bacillus indicus</name>
    <dbReference type="NCBI Taxonomy" id="246786"/>
    <lineage>
        <taxon>Bacteria</taxon>
        <taxon>Bacillati</taxon>
        <taxon>Bacillota</taxon>
        <taxon>Bacilli</taxon>
        <taxon>Bacillales</taxon>
        <taxon>Bacillaceae</taxon>
        <taxon>Metabacillus</taxon>
    </lineage>
</organism>
<feature type="transmembrane region" description="Helical" evidence="1">
    <location>
        <begin position="74"/>
        <end position="96"/>
    </location>
</feature>
<evidence type="ECO:0000256" key="1">
    <source>
        <dbReference type="SAM" id="Phobius"/>
    </source>
</evidence>
<dbReference type="AlphaFoldDB" id="A0A084H2M2"/>
<evidence type="ECO:0000313" key="4">
    <source>
        <dbReference type="Proteomes" id="UP000028549"/>
    </source>
</evidence>
<reference evidence="3 4" key="1">
    <citation type="journal article" date="2005" name="Int. J. Syst. Evol. Microbiol.">
        <title>Bacillus cibi sp. nov., isolated from jeotgal, a traditional Korean fermented seafood.</title>
        <authorList>
            <person name="Yoon J.H."/>
            <person name="Lee C.H."/>
            <person name="Oh T.K."/>
        </authorList>
    </citation>
    <scope>NUCLEOTIDE SEQUENCE [LARGE SCALE GENOMIC DNA]</scope>
    <source>
        <strain evidence="3 4">DSM 16189</strain>
    </source>
</reference>
<keyword evidence="1" id="KW-1133">Transmembrane helix</keyword>
<dbReference type="Proteomes" id="UP000028549">
    <property type="component" value="Unassembled WGS sequence"/>
</dbReference>
<dbReference type="Gene3D" id="2.40.50.140">
    <property type="entry name" value="Nucleic acid-binding proteins"/>
    <property type="match status" value="1"/>
</dbReference>
<keyword evidence="4" id="KW-1185">Reference proteome</keyword>
<comment type="caution">
    <text evidence="3">The sequence shown here is derived from an EMBL/GenBank/DDBJ whole genome shotgun (WGS) entry which is preliminary data.</text>
</comment>
<keyword evidence="1" id="KW-0472">Membrane</keyword>
<dbReference type="OrthoDB" id="1683445at2"/>
<feature type="domain" description="Membrane protein NfeD2 N-terminal transmembrane" evidence="2">
    <location>
        <begin position="3"/>
        <end position="101"/>
    </location>
</feature>
<sequence>MSISVHTIEGIYLAGLIIAGVLTLLFVFIGDIFEGMSEAVPFFSPTLVLAFITFFCAGGYIFEVTGIFSTILSAFLSVMASGVLVALLHFFVLVPLSSAEESLSYHESDLKGRTGQVITSIPADGFGEVLLTSSVGSISKTASSFDHTPIAGGTKILVIESKNSIVYVAPYQPFEETL</sequence>
<dbReference type="InterPro" id="IPR058653">
    <property type="entry name" value="NfeD2_TM"/>
</dbReference>
<dbReference type="InterPro" id="IPR012340">
    <property type="entry name" value="NA-bd_OB-fold"/>
</dbReference>
<name>A0A084H2M2_METID</name>
<feature type="transmembrane region" description="Helical" evidence="1">
    <location>
        <begin position="12"/>
        <end position="30"/>
    </location>
</feature>